<dbReference type="RefSeq" id="WP_243124063.1">
    <property type="nucleotide sequence ID" value="NZ_QFGA01000002.1"/>
</dbReference>
<dbReference type="Proteomes" id="UP000298324">
    <property type="component" value="Unassembled WGS sequence"/>
</dbReference>
<reference evidence="1 2" key="1">
    <citation type="journal article" date="2018" name="Environ. Microbiol.">
        <title>Novel energy conservation strategies and behaviour of Pelotomaculum schinkii driving syntrophic propionate catabolism.</title>
        <authorList>
            <person name="Hidalgo-Ahumada C.A.P."/>
            <person name="Nobu M.K."/>
            <person name="Narihiro T."/>
            <person name="Tamaki H."/>
            <person name="Liu W.T."/>
            <person name="Kamagata Y."/>
            <person name="Stams A.J.M."/>
            <person name="Imachi H."/>
            <person name="Sousa D.Z."/>
        </authorList>
    </citation>
    <scope>NUCLEOTIDE SEQUENCE [LARGE SCALE GENOMIC DNA]</scope>
    <source>
        <strain evidence="1 2">HH</strain>
    </source>
</reference>
<evidence type="ECO:0000313" key="1">
    <source>
        <dbReference type="EMBL" id="TEB05264.1"/>
    </source>
</evidence>
<dbReference type="EMBL" id="QFGA01000002">
    <property type="protein sequence ID" value="TEB05264.1"/>
    <property type="molecule type" value="Genomic_DNA"/>
</dbReference>
<comment type="caution">
    <text evidence="1">The sequence shown here is derived from an EMBL/GenBank/DDBJ whole genome shotgun (WGS) entry which is preliminary data.</text>
</comment>
<accession>A0A4Y7R8H1</accession>
<protein>
    <recommendedName>
        <fullName evidence="3">Metal-binding protein</fullName>
    </recommendedName>
</protein>
<proteinExistence type="predicted"/>
<dbReference type="Pfam" id="PF08901">
    <property type="entry name" value="DUF1847"/>
    <property type="match status" value="1"/>
</dbReference>
<name>A0A4Y7R8H1_9FIRM</name>
<dbReference type="AlphaFoldDB" id="A0A4Y7R8H1"/>
<gene>
    <name evidence="1" type="ORF">Psch_02305</name>
</gene>
<dbReference type="InterPro" id="IPR014997">
    <property type="entry name" value="DUF1847"/>
</dbReference>
<keyword evidence="2" id="KW-1185">Reference proteome</keyword>
<sequence length="208" mass="22821">MLSCAKCGRYTCREGKPGNLPQDCPMQSYGAVYEEAGQAYQGTDGRLAYLAAKVEATGYGIWPRLREIMEFSNMAGFTRLGLAFCVGLRREALEVTRILENNGFTVLSVMCKTGAKAKEELGIRDEEKVRPGQFEAMCNPIAQAKLLNVEKPDLNILLGLCVGHDTLFIKHSDAPITVLAAKDRVTGHNPLASIYASHYFSGKLQVDK</sequence>
<organism evidence="1 2">
    <name type="scientific">Pelotomaculum schinkii</name>
    <dbReference type="NCBI Taxonomy" id="78350"/>
    <lineage>
        <taxon>Bacteria</taxon>
        <taxon>Bacillati</taxon>
        <taxon>Bacillota</taxon>
        <taxon>Clostridia</taxon>
        <taxon>Eubacteriales</taxon>
        <taxon>Desulfotomaculaceae</taxon>
        <taxon>Pelotomaculum</taxon>
    </lineage>
</organism>
<evidence type="ECO:0008006" key="3">
    <source>
        <dbReference type="Google" id="ProtNLM"/>
    </source>
</evidence>
<evidence type="ECO:0000313" key="2">
    <source>
        <dbReference type="Proteomes" id="UP000298324"/>
    </source>
</evidence>